<proteinExistence type="predicted"/>
<comment type="caution">
    <text evidence="2">The sequence shown here is derived from an EMBL/GenBank/DDBJ whole genome shotgun (WGS) entry which is preliminary data.</text>
</comment>
<evidence type="ECO:0000256" key="1">
    <source>
        <dbReference type="SAM" id="MobiDB-lite"/>
    </source>
</evidence>
<feature type="region of interest" description="Disordered" evidence="1">
    <location>
        <begin position="1"/>
        <end position="40"/>
    </location>
</feature>
<name>A0ABW3C9W7_9ACTN</name>
<dbReference type="Proteomes" id="UP001597083">
    <property type="component" value="Unassembled WGS sequence"/>
</dbReference>
<reference evidence="3" key="1">
    <citation type="journal article" date="2019" name="Int. J. Syst. Evol. Microbiol.">
        <title>The Global Catalogue of Microorganisms (GCM) 10K type strain sequencing project: providing services to taxonomists for standard genome sequencing and annotation.</title>
        <authorList>
            <consortium name="The Broad Institute Genomics Platform"/>
            <consortium name="The Broad Institute Genome Sequencing Center for Infectious Disease"/>
            <person name="Wu L."/>
            <person name="Ma J."/>
        </authorList>
    </citation>
    <scope>NUCLEOTIDE SEQUENCE [LARGE SCALE GENOMIC DNA]</scope>
    <source>
        <strain evidence="3">JCM 31696</strain>
    </source>
</reference>
<dbReference type="EMBL" id="JBHTIR010000246">
    <property type="protein sequence ID" value="MFD0851078.1"/>
    <property type="molecule type" value="Genomic_DNA"/>
</dbReference>
<gene>
    <name evidence="2" type="ORF">ACFQ07_02510</name>
</gene>
<sequence length="40" mass="4517">MPIADELGGDGEQEARSLRQHRRDPLQRRFDENATAPEPG</sequence>
<evidence type="ECO:0000313" key="3">
    <source>
        <dbReference type="Proteomes" id="UP001597083"/>
    </source>
</evidence>
<feature type="compositionally biased region" description="Basic and acidic residues" evidence="1">
    <location>
        <begin position="13"/>
        <end position="32"/>
    </location>
</feature>
<keyword evidence="3" id="KW-1185">Reference proteome</keyword>
<evidence type="ECO:0000313" key="2">
    <source>
        <dbReference type="EMBL" id="MFD0851078.1"/>
    </source>
</evidence>
<organism evidence="2 3">
    <name type="scientific">Actinomadura adrarensis</name>
    <dbReference type="NCBI Taxonomy" id="1819600"/>
    <lineage>
        <taxon>Bacteria</taxon>
        <taxon>Bacillati</taxon>
        <taxon>Actinomycetota</taxon>
        <taxon>Actinomycetes</taxon>
        <taxon>Streptosporangiales</taxon>
        <taxon>Thermomonosporaceae</taxon>
        <taxon>Actinomadura</taxon>
    </lineage>
</organism>
<protein>
    <submittedName>
        <fullName evidence="2">Uncharacterized protein</fullName>
    </submittedName>
</protein>
<accession>A0ABW3C9W7</accession>